<evidence type="ECO:0000313" key="9">
    <source>
        <dbReference type="EMBL" id="EJK71838.1"/>
    </source>
</evidence>
<evidence type="ECO:0000259" key="7">
    <source>
        <dbReference type="PROSITE" id="PS51192"/>
    </source>
</evidence>
<dbReference type="GO" id="GO:0005524">
    <property type="term" value="F:ATP binding"/>
    <property type="evidence" value="ECO:0007669"/>
    <property type="project" value="UniProtKB-KW"/>
</dbReference>
<dbReference type="InterPro" id="IPR001650">
    <property type="entry name" value="Helicase_C-like"/>
</dbReference>
<evidence type="ECO:0000256" key="2">
    <source>
        <dbReference type="ARBA" id="ARBA00022801"/>
    </source>
</evidence>
<evidence type="ECO:0000256" key="4">
    <source>
        <dbReference type="ARBA" id="ARBA00022840"/>
    </source>
</evidence>
<evidence type="ECO:0000256" key="6">
    <source>
        <dbReference type="SAM" id="SignalP"/>
    </source>
</evidence>
<keyword evidence="10" id="KW-1185">Reference proteome</keyword>
<evidence type="ECO:0000256" key="5">
    <source>
        <dbReference type="SAM" id="MobiDB-lite"/>
    </source>
</evidence>
<evidence type="ECO:0000256" key="1">
    <source>
        <dbReference type="ARBA" id="ARBA00022741"/>
    </source>
</evidence>
<dbReference type="EMBL" id="AGNL01006718">
    <property type="protein sequence ID" value="EJK71838.1"/>
    <property type="molecule type" value="Genomic_DNA"/>
</dbReference>
<keyword evidence="3" id="KW-0347">Helicase</keyword>
<dbReference type="Pfam" id="PF08482">
    <property type="entry name" value="HrpB_C"/>
    <property type="match status" value="1"/>
</dbReference>
<dbReference type="SUPFAM" id="SSF52540">
    <property type="entry name" value="P-loop containing nucleoside triphosphate hydrolases"/>
    <property type="match status" value="1"/>
</dbReference>
<reference evidence="9 10" key="1">
    <citation type="journal article" date="2012" name="Genome Biol.">
        <title>Genome and low-iron response of an oceanic diatom adapted to chronic iron limitation.</title>
        <authorList>
            <person name="Lommer M."/>
            <person name="Specht M."/>
            <person name="Roy A.S."/>
            <person name="Kraemer L."/>
            <person name="Andreson R."/>
            <person name="Gutowska M.A."/>
            <person name="Wolf J."/>
            <person name="Bergner S.V."/>
            <person name="Schilhabel M.B."/>
            <person name="Klostermeier U.C."/>
            <person name="Beiko R.G."/>
            <person name="Rosenstiel P."/>
            <person name="Hippler M."/>
            <person name="Laroche J."/>
        </authorList>
    </citation>
    <scope>NUCLEOTIDE SEQUENCE [LARGE SCALE GENOMIC DNA]</scope>
    <source>
        <strain evidence="9 10">CCMP1005</strain>
    </source>
</reference>
<dbReference type="PROSITE" id="PS51194">
    <property type="entry name" value="HELICASE_CTER"/>
    <property type="match status" value="1"/>
</dbReference>
<dbReference type="Gene3D" id="3.40.50.300">
    <property type="entry name" value="P-loop containing nucleotide triphosphate hydrolases"/>
    <property type="match status" value="2"/>
</dbReference>
<dbReference type="InterPro" id="IPR011545">
    <property type="entry name" value="DEAD/DEAH_box_helicase_dom"/>
</dbReference>
<feature type="compositionally biased region" description="Polar residues" evidence="5">
    <location>
        <begin position="927"/>
        <end position="940"/>
    </location>
</feature>
<dbReference type="OMA" id="VCYRLWD"/>
<dbReference type="GO" id="GO:0016787">
    <property type="term" value="F:hydrolase activity"/>
    <property type="evidence" value="ECO:0007669"/>
    <property type="project" value="UniProtKB-KW"/>
</dbReference>
<dbReference type="eggNOG" id="KOG0922">
    <property type="taxonomic scope" value="Eukaryota"/>
</dbReference>
<feature type="compositionally biased region" description="Basic residues" evidence="5">
    <location>
        <begin position="951"/>
        <end position="960"/>
    </location>
</feature>
<dbReference type="InterPro" id="IPR014001">
    <property type="entry name" value="Helicase_ATP-bd"/>
</dbReference>
<dbReference type="PANTHER" id="PTHR43519:SF1">
    <property type="entry name" value="ATP-DEPENDENT RNA HELICASE HRPB"/>
    <property type="match status" value="1"/>
</dbReference>
<organism evidence="9 10">
    <name type="scientific">Thalassiosira oceanica</name>
    <name type="common">Marine diatom</name>
    <dbReference type="NCBI Taxonomy" id="159749"/>
    <lineage>
        <taxon>Eukaryota</taxon>
        <taxon>Sar</taxon>
        <taxon>Stramenopiles</taxon>
        <taxon>Ochrophyta</taxon>
        <taxon>Bacillariophyta</taxon>
        <taxon>Coscinodiscophyceae</taxon>
        <taxon>Thalassiosirophycidae</taxon>
        <taxon>Thalassiosirales</taxon>
        <taxon>Thalassiosiraceae</taxon>
        <taxon>Thalassiosira</taxon>
    </lineage>
</organism>
<keyword evidence="2" id="KW-0378">Hydrolase</keyword>
<accession>K0SZP8</accession>
<evidence type="ECO:0000256" key="3">
    <source>
        <dbReference type="ARBA" id="ARBA00022806"/>
    </source>
</evidence>
<comment type="caution">
    <text evidence="9">The sequence shown here is derived from an EMBL/GenBank/DDBJ whole genome shotgun (WGS) entry which is preliminary data.</text>
</comment>
<name>K0SZP8_THAOC</name>
<feature type="region of interest" description="Disordered" evidence="5">
    <location>
        <begin position="915"/>
        <end position="960"/>
    </location>
</feature>
<sequence length="960" mass="104248">MTVRLLSVALGLLAASALSSAFHHRTSSRETHHVHHSSLFDSVDTASIDRLPIYDIIDDIRGAFRGDKSNLLLEASPGAGKTSVVPLLISSLVGGGEERGDGGSGGRVIVVEPRRVATRSAAQRMADLINQRPGGSVGYAIRGESRQSSATEVLVCTDGVLLNMLRRDPELVGTSAVVLDEFHERGLGSDTAFALLRQVQETYRPDLRLVVMSATLLGSGDGDETSMGARLVKTLGGEDQCAVLKSEGRQYPVTYQHAQSRARHRAMVRDTKLLVETMADAIQEGLIKAPAKGDLLAFLPGVKEIKRTIQELKKRGVDKVFDIFPLYGALPRKEQDKAIYSCADSGRRRIIVSSPIAEASLTIDGVTCVVDSGFQRQPRYDANTGLPLLVTVVCSKDSSIQRAGRAGRTQEGLCIRLFSEAEFDSMAEHAVPEIQSSDLVPTVLLLSDWGCLSASEILEAPFLDAPDEQALDKAYQLLLDLEAVEEYRVPGSRDNKRYKVTEEGMAIANIPTHPRMAMSILKATEPSDLVAALTVSAFLDDQVSVDLRESNLAICVREILSRGAHTRQLLDFASRNGDRARDAMVQALDGRINPKEVADCVGRALLPGFVDLIAQRKGDASYGGSLYMLSLGQSARLDDRQEEGEYILVVDSSTGDDGKVRIRKYCKLDSADLKAHQKQHEEIYTVASKGYEVRKRLVTKVGSLILSTKPLPSPSSEEVTTVLSRSIKEEIGGVKGLFKLQTKKKQEILTQILNRISLARTLGDDSWSSSVAGLAAVMDGNGKDDDEDALLETIEPWLGAATSLKGVDLLAVLTSQLSAEEQSRLDQFYPTTLVAPDGFAIPISYDTEVGPIASAKLQQFFGTNESPTVGPPGHETPVTLSLLSPAGRQLAQTKNLPFFWREAYPSVVSEMKGRYPKHAWPDDPGNATPSRLTKKQQSVQLGGGNGGKQSDKRKKKKRKR</sequence>
<dbReference type="InterPro" id="IPR007502">
    <property type="entry name" value="Helicase-assoc_dom"/>
</dbReference>
<protein>
    <recommendedName>
        <fullName evidence="11">Helicase ATP-binding domain-containing protein</fullName>
    </recommendedName>
</protein>
<dbReference type="Proteomes" id="UP000266841">
    <property type="component" value="Unassembled WGS sequence"/>
</dbReference>
<gene>
    <name evidence="9" type="ORF">THAOC_06680</name>
</gene>
<evidence type="ECO:0000313" key="10">
    <source>
        <dbReference type="Proteomes" id="UP000266841"/>
    </source>
</evidence>
<dbReference type="SMART" id="SM00490">
    <property type="entry name" value="HELICc"/>
    <property type="match status" value="1"/>
</dbReference>
<dbReference type="InterPro" id="IPR027417">
    <property type="entry name" value="P-loop_NTPase"/>
</dbReference>
<feature type="domain" description="Helicase ATP-binding" evidence="7">
    <location>
        <begin position="62"/>
        <end position="234"/>
    </location>
</feature>
<dbReference type="InterPro" id="IPR013689">
    <property type="entry name" value="RNA_helicase_ATP-dep_HrpB_C"/>
</dbReference>
<dbReference type="InterPro" id="IPR010225">
    <property type="entry name" value="HrpB"/>
</dbReference>
<keyword evidence="1" id="KW-0547">Nucleotide-binding</keyword>
<dbReference type="NCBIfam" id="TIGR01970">
    <property type="entry name" value="DEAH_box_HrpB"/>
    <property type="match status" value="1"/>
</dbReference>
<proteinExistence type="predicted"/>
<dbReference type="CDD" id="cd17990">
    <property type="entry name" value="DEXHc_HrpB"/>
    <property type="match status" value="1"/>
</dbReference>
<dbReference type="InterPro" id="IPR049614">
    <property type="entry name" value="HrpB_DEXH"/>
</dbReference>
<dbReference type="GO" id="GO:0004386">
    <property type="term" value="F:helicase activity"/>
    <property type="evidence" value="ECO:0007669"/>
    <property type="project" value="UniProtKB-KW"/>
</dbReference>
<keyword evidence="4" id="KW-0067">ATP-binding</keyword>
<dbReference type="Pfam" id="PF00270">
    <property type="entry name" value="DEAD"/>
    <property type="match status" value="1"/>
</dbReference>
<dbReference type="SMART" id="SM00847">
    <property type="entry name" value="HA2"/>
    <property type="match status" value="1"/>
</dbReference>
<dbReference type="GO" id="GO:0003676">
    <property type="term" value="F:nucleic acid binding"/>
    <property type="evidence" value="ECO:0007669"/>
    <property type="project" value="InterPro"/>
</dbReference>
<evidence type="ECO:0000259" key="8">
    <source>
        <dbReference type="PROSITE" id="PS51194"/>
    </source>
</evidence>
<evidence type="ECO:0008006" key="11">
    <source>
        <dbReference type="Google" id="ProtNLM"/>
    </source>
</evidence>
<dbReference type="Gene3D" id="1.20.120.1080">
    <property type="match status" value="1"/>
</dbReference>
<feature type="domain" description="Helicase C-terminal" evidence="8">
    <location>
        <begin position="281"/>
        <end position="450"/>
    </location>
</feature>
<dbReference type="OrthoDB" id="42344at2759"/>
<dbReference type="PROSITE" id="PS51192">
    <property type="entry name" value="HELICASE_ATP_BIND_1"/>
    <property type="match status" value="1"/>
</dbReference>
<feature type="signal peptide" evidence="6">
    <location>
        <begin position="1"/>
        <end position="21"/>
    </location>
</feature>
<dbReference type="PANTHER" id="PTHR43519">
    <property type="entry name" value="ATP-DEPENDENT RNA HELICASE HRPB"/>
    <property type="match status" value="1"/>
</dbReference>
<dbReference type="CDD" id="cd18791">
    <property type="entry name" value="SF2_C_RHA"/>
    <property type="match status" value="1"/>
</dbReference>
<keyword evidence="6" id="KW-0732">Signal</keyword>
<dbReference type="AlphaFoldDB" id="K0SZP8"/>
<feature type="chain" id="PRO_5003837500" description="Helicase ATP-binding domain-containing protein" evidence="6">
    <location>
        <begin position="22"/>
        <end position="960"/>
    </location>
</feature>
<dbReference type="Pfam" id="PF00271">
    <property type="entry name" value="Helicase_C"/>
    <property type="match status" value="1"/>
</dbReference>
<dbReference type="SMART" id="SM00487">
    <property type="entry name" value="DEXDc"/>
    <property type="match status" value="1"/>
</dbReference>